<sequence>MTSGSIRIGIGGWTFEPWRGTFYPQGLTQKRELEFASRQLTAIEINGTYYSTFKPATFAGWAATAPEGFVYTVKGSRFCTNRKVLAEAGESVVRFVGQGITELGDKLGPILWQFMATKKFDAQDFAAFLALLPRTQDGVPLRHAVQVRHDSFHVPEFVAMCREAGVAIVYADSPQYPALADITADFVYARLEAGEDANPLCYPEADFPRWRATAHSWAQGERPEGLPYVTADTPPARPRETFLFFIHGGKVRAPAAAQELIRRLAEPQPF</sequence>
<dbReference type="InterPro" id="IPR002763">
    <property type="entry name" value="DUF72"/>
</dbReference>
<dbReference type="EMBL" id="JACIJF010000006">
    <property type="protein sequence ID" value="MBB5711158.1"/>
    <property type="molecule type" value="Genomic_DNA"/>
</dbReference>
<dbReference type="SUPFAM" id="SSF117396">
    <property type="entry name" value="TM1631-like"/>
    <property type="match status" value="1"/>
</dbReference>
<dbReference type="InterPro" id="IPR036520">
    <property type="entry name" value="UPF0759_sf"/>
</dbReference>
<name>A0A840YJJ0_9SPHN</name>
<comment type="caution">
    <text evidence="1">The sequence shown here is derived from an EMBL/GenBank/DDBJ whole genome shotgun (WGS) entry which is preliminary data.</text>
</comment>
<accession>A0A840YJJ0</accession>
<dbReference type="AlphaFoldDB" id="A0A840YJJ0"/>
<proteinExistence type="predicted"/>
<evidence type="ECO:0000313" key="2">
    <source>
        <dbReference type="Proteomes" id="UP000527143"/>
    </source>
</evidence>
<dbReference type="PANTHER" id="PTHR30348:SF4">
    <property type="entry name" value="DUF72 DOMAIN-CONTAINING PROTEIN"/>
    <property type="match status" value="1"/>
</dbReference>
<dbReference type="PANTHER" id="PTHR30348">
    <property type="entry name" value="UNCHARACTERIZED PROTEIN YECE"/>
    <property type="match status" value="1"/>
</dbReference>
<protein>
    <submittedName>
        <fullName evidence="1">Uncharacterized protein YecE (DUF72 family)</fullName>
    </submittedName>
</protein>
<dbReference type="RefSeq" id="WP_184087736.1">
    <property type="nucleotide sequence ID" value="NZ_JACIJF010000006.1"/>
</dbReference>
<gene>
    <name evidence="1" type="ORF">FHT02_002399</name>
</gene>
<keyword evidence="2" id="KW-1185">Reference proteome</keyword>
<dbReference type="Pfam" id="PF01904">
    <property type="entry name" value="DUF72"/>
    <property type="match status" value="1"/>
</dbReference>
<dbReference type="Proteomes" id="UP000527143">
    <property type="component" value="Unassembled WGS sequence"/>
</dbReference>
<evidence type="ECO:0000313" key="1">
    <source>
        <dbReference type="EMBL" id="MBB5711158.1"/>
    </source>
</evidence>
<reference evidence="1 2" key="1">
    <citation type="submission" date="2020-08" db="EMBL/GenBank/DDBJ databases">
        <title>Genomic Encyclopedia of Type Strains, Phase IV (KMG-IV): sequencing the most valuable type-strain genomes for metagenomic binning, comparative biology and taxonomic classification.</title>
        <authorList>
            <person name="Goeker M."/>
        </authorList>
    </citation>
    <scope>NUCLEOTIDE SEQUENCE [LARGE SCALE GENOMIC DNA]</scope>
    <source>
        <strain evidence="1 2">DSM 26736</strain>
    </source>
</reference>
<dbReference type="Gene3D" id="3.20.20.410">
    <property type="entry name" value="Protein of unknown function UPF0759"/>
    <property type="match status" value="1"/>
</dbReference>
<organism evidence="1 2">
    <name type="scientific">Sphingomonas xinjiangensis</name>
    <dbReference type="NCBI Taxonomy" id="643568"/>
    <lineage>
        <taxon>Bacteria</taxon>
        <taxon>Pseudomonadati</taxon>
        <taxon>Pseudomonadota</taxon>
        <taxon>Alphaproteobacteria</taxon>
        <taxon>Sphingomonadales</taxon>
        <taxon>Sphingomonadaceae</taxon>
        <taxon>Sphingomonas</taxon>
    </lineage>
</organism>